<dbReference type="InterPro" id="IPR036638">
    <property type="entry name" value="HLH_DNA-bd_sf"/>
</dbReference>
<comment type="caution">
    <text evidence="8">The sequence shown here is derived from an EMBL/GenBank/DDBJ whole genome shotgun (WGS) entry which is preliminary data.</text>
</comment>
<dbReference type="GO" id="GO:0000981">
    <property type="term" value="F:DNA-binding transcription factor activity, RNA polymerase II-specific"/>
    <property type="evidence" value="ECO:0007669"/>
    <property type="project" value="TreeGrafter"/>
</dbReference>
<dbReference type="Pfam" id="PF14223">
    <property type="entry name" value="Retrotran_gag_2"/>
    <property type="match status" value="1"/>
</dbReference>
<evidence type="ECO:0000256" key="4">
    <source>
        <dbReference type="ARBA" id="ARBA00023163"/>
    </source>
</evidence>
<dbReference type="InterPro" id="IPR045239">
    <property type="entry name" value="bHLH95_bHLH"/>
</dbReference>
<dbReference type="PANTHER" id="PTHR16223:SF389">
    <property type="entry name" value="TRANSCRIPTION FACTOR BHLH133"/>
    <property type="match status" value="1"/>
</dbReference>
<dbReference type="GO" id="GO:0000978">
    <property type="term" value="F:RNA polymerase II cis-regulatory region sequence-specific DNA binding"/>
    <property type="evidence" value="ECO:0007669"/>
    <property type="project" value="TreeGrafter"/>
</dbReference>
<feature type="region of interest" description="Disordered" evidence="6">
    <location>
        <begin position="202"/>
        <end position="244"/>
    </location>
</feature>
<dbReference type="EMBL" id="CAJGYO010000017">
    <property type="protein sequence ID" value="CAD6334266.1"/>
    <property type="molecule type" value="Genomic_DNA"/>
</dbReference>
<gene>
    <name evidence="8" type="ORF">NCGR_LOCUS58364</name>
</gene>
<evidence type="ECO:0000256" key="6">
    <source>
        <dbReference type="SAM" id="MobiDB-lite"/>
    </source>
</evidence>
<dbReference type="InterPro" id="IPR011598">
    <property type="entry name" value="bHLH_dom"/>
</dbReference>
<proteinExistence type="inferred from homology"/>
<comment type="similarity">
    <text evidence="2">Belongs to the bHLH protein family.</text>
</comment>
<dbReference type="Proteomes" id="UP000604825">
    <property type="component" value="Unassembled WGS sequence"/>
</dbReference>
<protein>
    <recommendedName>
        <fullName evidence="7">BHLH domain-containing protein</fullName>
    </recommendedName>
</protein>
<feature type="domain" description="BHLH" evidence="7">
    <location>
        <begin position="235"/>
        <end position="284"/>
    </location>
</feature>
<evidence type="ECO:0000259" key="7">
    <source>
        <dbReference type="PROSITE" id="PS50888"/>
    </source>
</evidence>
<dbReference type="AlphaFoldDB" id="A0A811S0F0"/>
<name>A0A811S0F0_9POAL</name>
<dbReference type="PROSITE" id="PS50888">
    <property type="entry name" value="BHLH"/>
    <property type="match status" value="1"/>
</dbReference>
<sequence length="584" mass="62758">MIWSGTGGGGSTTASSNIMSSFKSCHEDQESSPNLPSLSSPSVLFSQQFLHAGTSSGQLGHMNGGAAGSLPNLHDGGSGQENHMPESWSQMLLGGLVGGDHERYSATTAALLSKGIENWGDHAATASACMVGGGMKEEGSAMPQPPYNFYGSHSHLAGGDHEMPAPGGASKSQLSQMLLASSPRSCITTSLGSNILDFSNSAPTPELKNHHHNSDNSSECNSTETGSANKKPRVQASSSAQSTLKVRKERLGDRITALHQIVSPFGKTDTASVLQETIGYIRFLLGQIEALSYPYMGHGNGTSIQNGPIGERNPAGLFPEYPGQLLNHNNNTGAQQPAVQPDEQQGVNDETKKDLRSRGLCLVPVSCTSHFGGDNAADYWAPAPLAYPVECSCDARVDRFNTSKALFGSKLAEGAPIGPHVIKMIGYIESLQRLGFPLDDDLAIDVILQSLPDRFEPFIMNNHMIGLKKTLTELHGMLKMVEMSLRKPPGHVMTVQKGQWSWNCKKYLKEKKKNGGATSTQEDDGFEFVIKNKCCSIFMNGMYYGRCPVVNRLYVLNLEETEINNVNAKRVCKHDSNPTCGIVA</sequence>
<keyword evidence="9" id="KW-1185">Reference proteome</keyword>
<evidence type="ECO:0000256" key="1">
    <source>
        <dbReference type="ARBA" id="ARBA00004123"/>
    </source>
</evidence>
<feature type="compositionally biased region" description="Polar residues" evidence="6">
    <location>
        <begin position="215"/>
        <end position="228"/>
    </location>
</feature>
<dbReference type="CDD" id="cd11393">
    <property type="entry name" value="bHLH_AtbHLH_like"/>
    <property type="match status" value="1"/>
</dbReference>
<dbReference type="GO" id="GO:0046983">
    <property type="term" value="F:protein dimerization activity"/>
    <property type="evidence" value="ECO:0007669"/>
    <property type="project" value="InterPro"/>
</dbReference>
<dbReference type="OrthoDB" id="1839773at2759"/>
<feature type="region of interest" description="Disordered" evidence="6">
    <location>
        <begin position="55"/>
        <end position="85"/>
    </location>
</feature>
<reference evidence="8" key="1">
    <citation type="submission" date="2020-10" db="EMBL/GenBank/DDBJ databases">
        <authorList>
            <person name="Han B."/>
            <person name="Lu T."/>
            <person name="Zhao Q."/>
            <person name="Huang X."/>
            <person name="Zhao Y."/>
        </authorList>
    </citation>
    <scope>NUCLEOTIDE SEQUENCE</scope>
</reference>
<evidence type="ECO:0000313" key="8">
    <source>
        <dbReference type="EMBL" id="CAD6334266.1"/>
    </source>
</evidence>
<comment type="subcellular location">
    <subcellularLocation>
        <location evidence="1">Nucleus</location>
    </subcellularLocation>
</comment>
<keyword evidence="3" id="KW-0805">Transcription regulation</keyword>
<feature type="compositionally biased region" description="Polar residues" evidence="6">
    <location>
        <begin position="235"/>
        <end position="244"/>
    </location>
</feature>
<organism evidence="8 9">
    <name type="scientific">Miscanthus lutarioriparius</name>
    <dbReference type="NCBI Taxonomy" id="422564"/>
    <lineage>
        <taxon>Eukaryota</taxon>
        <taxon>Viridiplantae</taxon>
        <taxon>Streptophyta</taxon>
        <taxon>Embryophyta</taxon>
        <taxon>Tracheophyta</taxon>
        <taxon>Spermatophyta</taxon>
        <taxon>Magnoliopsida</taxon>
        <taxon>Liliopsida</taxon>
        <taxon>Poales</taxon>
        <taxon>Poaceae</taxon>
        <taxon>PACMAD clade</taxon>
        <taxon>Panicoideae</taxon>
        <taxon>Andropogonodae</taxon>
        <taxon>Andropogoneae</taxon>
        <taxon>Saccharinae</taxon>
        <taxon>Miscanthus</taxon>
    </lineage>
</organism>
<keyword evidence="5" id="KW-0539">Nucleus</keyword>
<evidence type="ECO:0000256" key="3">
    <source>
        <dbReference type="ARBA" id="ARBA00023015"/>
    </source>
</evidence>
<evidence type="ECO:0000313" key="9">
    <source>
        <dbReference type="Proteomes" id="UP000604825"/>
    </source>
</evidence>
<dbReference type="PANTHER" id="PTHR16223">
    <property type="entry name" value="TRANSCRIPTION FACTOR BHLH83-RELATED"/>
    <property type="match status" value="1"/>
</dbReference>
<evidence type="ECO:0000256" key="2">
    <source>
        <dbReference type="ARBA" id="ARBA00005510"/>
    </source>
</evidence>
<keyword evidence="4" id="KW-0804">Transcription</keyword>
<dbReference type="SUPFAM" id="SSF47459">
    <property type="entry name" value="HLH, helix-loop-helix DNA-binding domain"/>
    <property type="match status" value="1"/>
</dbReference>
<dbReference type="InterPro" id="IPR045843">
    <property type="entry name" value="IND-like"/>
</dbReference>
<accession>A0A811S0F0</accession>
<evidence type="ECO:0000256" key="5">
    <source>
        <dbReference type="ARBA" id="ARBA00023242"/>
    </source>
</evidence>
<feature type="region of interest" description="Disordered" evidence="6">
    <location>
        <begin position="327"/>
        <end position="346"/>
    </location>
</feature>
<dbReference type="GO" id="GO:0005634">
    <property type="term" value="C:nucleus"/>
    <property type="evidence" value="ECO:0007669"/>
    <property type="project" value="UniProtKB-SubCell"/>
</dbReference>